<dbReference type="EMBL" id="MFBS01000037">
    <property type="protein sequence ID" value="OGE08366.1"/>
    <property type="molecule type" value="Genomic_DNA"/>
</dbReference>
<organism evidence="2 3">
    <name type="scientific">Candidatus Curtissbacteria bacterium RIFCSPLOWO2_01_FULL_42_26</name>
    <dbReference type="NCBI Taxonomy" id="1797729"/>
    <lineage>
        <taxon>Bacteria</taxon>
        <taxon>Candidatus Curtissiibacteriota</taxon>
    </lineage>
</organism>
<dbReference type="AlphaFoldDB" id="A0A1F5HWB7"/>
<dbReference type="Gene3D" id="1.25.40.10">
    <property type="entry name" value="Tetratricopeptide repeat domain"/>
    <property type="match status" value="1"/>
</dbReference>
<feature type="repeat" description="TPR" evidence="1">
    <location>
        <begin position="59"/>
        <end position="92"/>
    </location>
</feature>
<dbReference type="Gene3D" id="1.25.10.10">
    <property type="entry name" value="Leucine-rich Repeat Variant"/>
    <property type="match status" value="1"/>
</dbReference>
<proteinExistence type="predicted"/>
<sequence length="451" mass="50837">MERLTIQLFDNTGKLVAELPVTDEVSHFYNEGVRLAYEGKMEKSINSFQQAITLEPRFTDAHYNLAVSYYALGRIEEAKTEYELVLDHRPQDVDALNNLGTIFAINGDLERAKELFTKALEFDEEFALTHRNLAAYYQTIGDTVKTEYHFHKAKELDNKVFDREPGPPKIKNPQRQESFLSLLTKNPKGTTALMSLANSADEAQLIVELIEDQNVEMLMNWFCTKEDRQEKLVAIASELDDASDLVMSLLSAGTTYVALKPEGQAQTAGFIDPGRIDPKERKNIRQNYELVFAKPIDPDGALHSNHLYLAARCVSVAKKVSPQLVTIIMDRFLIEFELEIAPPERAIRTIGEMGNIAIDPLMEFIKDSQRDTFSREDAALALGAVGSDNVIKSLGEWLDEVETEDAAMPLYALGITKNPKAIPIIQSWMQNKQTHPKMWVAQEALAKLKRS</sequence>
<dbReference type="STRING" id="1797729.A3A60_00350"/>
<dbReference type="SUPFAM" id="SSF48452">
    <property type="entry name" value="TPR-like"/>
    <property type="match status" value="1"/>
</dbReference>
<keyword evidence="1" id="KW-0802">TPR repeat</keyword>
<dbReference type="Proteomes" id="UP000179227">
    <property type="component" value="Unassembled WGS sequence"/>
</dbReference>
<dbReference type="PANTHER" id="PTHR44366">
    <property type="entry name" value="UDP-N-ACETYLGLUCOSAMINE--PEPTIDE N-ACETYLGLUCOSAMINYLTRANSFERASE 110 KDA SUBUNIT"/>
    <property type="match status" value="1"/>
</dbReference>
<dbReference type="InterPro" id="IPR011989">
    <property type="entry name" value="ARM-like"/>
</dbReference>
<dbReference type="GO" id="GO:0097363">
    <property type="term" value="F:protein O-acetylglucosaminyltransferase activity"/>
    <property type="evidence" value="ECO:0007669"/>
    <property type="project" value="TreeGrafter"/>
</dbReference>
<dbReference type="PANTHER" id="PTHR44366:SF1">
    <property type="entry name" value="UDP-N-ACETYLGLUCOSAMINE--PEPTIDE N-ACETYLGLUCOSAMINYLTRANSFERASE 110 KDA SUBUNIT"/>
    <property type="match status" value="1"/>
</dbReference>
<comment type="caution">
    <text evidence="2">The sequence shown here is derived from an EMBL/GenBank/DDBJ whole genome shotgun (WGS) entry which is preliminary data.</text>
</comment>
<dbReference type="InterPro" id="IPR037919">
    <property type="entry name" value="OGT"/>
</dbReference>
<evidence type="ECO:0000313" key="3">
    <source>
        <dbReference type="Proteomes" id="UP000179227"/>
    </source>
</evidence>
<dbReference type="GO" id="GO:0006493">
    <property type="term" value="P:protein O-linked glycosylation"/>
    <property type="evidence" value="ECO:0007669"/>
    <property type="project" value="InterPro"/>
</dbReference>
<dbReference type="PROSITE" id="PS50293">
    <property type="entry name" value="TPR_REGION"/>
    <property type="match status" value="1"/>
</dbReference>
<feature type="repeat" description="TPR" evidence="1">
    <location>
        <begin position="93"/>
        <end position="126"/>
    </location>
</feature>
<accession>A0A1F5HWB7</accession>
<dbReference type="InterPro" id="IPR011990">
    <property type="entry name" value="TPR-like_helical_dom_sf"/>
</dbReference>
<name>A0A1F5HWB7_9BACT</name>
<reference evidence="2 3" key="1">
    <citation type="journal article" date="2016" name="Nat. Commun.">
        <title>Thousands of microbial genomes shed light on interconnected biogeochemical processes in an aquifer system.</title>
        <authorList>
            <person name="Anantharaman K."/>
            <person name="Brown C.T."/>
            <person name="Hug L.A."/>
            <person name="Sharon I."/>
            <person name="Castelle C.J."/>
            <person name="Probst A.J."/>
            <person name="Thomas B.C."/>
            <person name="Singh A."/>
            <person name="Wilkins M.J."/>
            <person name="Karaoz U."/>
            <person name="Brodie E.L."/>
            <person name="Williams K.H."/>
            <person name="Hubbard S.S."/>
            <person name="Banfield J.F."/>
        </authorList>
    </citation>
    <scope>NUCLEOTIDE SEQUENCE [LARGE SCALE GENOMIC DNA]</scope>
</reference>
<evidence type="ECO:0000313" key="2">
    <source>
        <dbReference type="EMBL" id="OGE08366.1"/>
    </source>
</evidence>
<protein>
    <submittedName>
        <fullName evidence="2">Uncharacterized protein</fullName>
    </submittedName>
</protein>
<dbReference type="InterPro" id="IPR019734">
    <property type="entry name" value="TPR_rpt"/>
</dbReference>
<dbReference type="Pfam" id="PF13181">
    <property type="entry name" value="TPR_8"/>
    <property type="match status" value="1"/>
</dbReference>
<dbReference type="Pfam" id="PF13414">
    <property type="entry name" value="TPR_11"/>
    <property type="match status" value="1"/>
</dbReference>
<dbReference type="PROSITE" id="PS50005">
    <property type="entry name" value="TPR"/>
    <property type="match status" value="3"/>
</dbReference>
<gene>
    <name evidence="2" type="ORF">A3A60_00350</name>
</gene>
<dbReference type="InterPro" id="IPR016024">
    <property type="entry name" value="ARM-type_fold"/>
</dbReference>
<dbReference type="SMART" id="SM00028">
    <property type="entry name" value="TPR"/>
    <property type="match status" value="4"/>
</dbReference>
<dbReference type="SUPFAM" id="SSF48371">
    <property type="entry name" value="ARM repeat"/>
    <property type="match status" value="1"/>
</dbReference>
<evidence type="ECO:0000256" key="1">
    <source>
        <dbReference type="PROSITE-ProRule" id="PRU00339"/>
    </source>
</evidence>
<feature type="repeat" description="TPR" evidence="1">
    <location>
        <begin position="25"/>
        <end position="58"/>
    </location>
</feature>